<name>A0ACB8BPR0_9AGAM</name>
<dbReference type="Proteomes" id="UP000790709">
    <property type="component" value="Unassembled WGS sequence"/>
</dbReference>
<protein>
    <submittedName>
        <fullName evidence="1">Pyruvate decarboxylase</fullName>
    </submittedName>
</protein>
<keyword evidence="2" id="KW-1185">Reference proteome</keyword>
<dbReference type="EMBL" id="MU266363">
    <property type="protein sequence ID" value="KAH7927614.1"/>
    <property type="molecule type" value="Genomic_DNA"/>
</dbReference>
<proteinExistence type="predicted"/>
<accession>A0ACB8BPR0</accession>
<gene>
    <name evidence="1" type="ORF">BV22DRAFT_1006626</name>
</gene>
<reference evidence="1" key="1">
    <citation type="journal article" date="2021" name="New Phytol.">
        <title>Evolutionary innovations through gain and loss of genes in the ectomycorrhizal Boletales.</title>
        <authorList>
            <person name="Wu G."/>
            <person name="Miyauchi S."/>
            <person name="Morin E."/>
            <person name="Kuo A."/>
            <person name="Drula E."/>
            <person name="Varga T."/>
            <person name="Kohler A."/>
            <person name="Feng B."/>
            <person name="Cao Y."/>
            <person name="Lipzen A."/>
            <person name="Daum C."/>
            <person name="Hundley H."/>
            <person name="Pangilinan J."/>
            <person name="Johnson J."/>
            <person name="Barry K."/>
            <person name="LaButti K."/>
            <person name="Ng V."/>
            <person name="Ahrendt S."/>
            <person name="Min B."/>
            <person name="Choi I.G."/>
            <person name="Park H."/>
            <person name="Plett J.M."/>
            <person name="Magnuson J."/>
            <person name="Spatafora J.W."/>
            <person name="Nagy L.G."/>
            <person name="Henrissat B."/>
            <person name="Grigoriev I.V."/>
            <person name="Yang Z.L."/>
            <person name="Xu J."/>
            <person name="Martin F.M."/>
        </authorList>
    </citation>
    <scope>NUCLEOTIDE SEQUENCE</scope>
    <source>
        <strain evidence="1">KUC20120723A-06</strain>
    </source>
</reference>
<keyword evidence="1" id="KW-0670">Pyruvate</keyword>
<comment type="caution">
    <text evidence="1">The sequence shown here is derived from an EMBL/GenBank/DDBJ whole genome shotgun (WGS) entry which is preliminary data.</text>
</comment>
<evidence type="ECO:0000313" key="1">
    <source>
        <dbReference type="EMBL" id="KAH7927614.1"/>
    </source>
</evidence>
<organism evidence="1 2">
    <name type="scientific">Leucogyrophana mollusca</name>
    <dbReference type="NCBI Taxonomy" id="85980"/>
    <lineage>
        <taxon>Eukaryota</taxon>
        <taxon>Fungi</taxon>
        <taxon>Dikarya</taxon>
        <taxon>Basidiomycota</taxon>
        <taxon>Agaricomycotina</taxon>
        <taxon>Agaricomycetes</taxon>
        <taxon>Agaricomycetidae</taxon>
        <taxon>Boletales</taxon>
        <taxon>Boletales incertae sedis</taxon>
        <taxon>Leucogyrophana</taxon>
    </lineage>
</organism>
<evidence type="ECO:0000313" key="2">
    <source>
        <dbReference type="Proteomes" id="UP000790709"/>
    </source>
</evidence>
<sequence length="606" mass="67063">MDTSTRDLQAEVNKLQHELQALKVQHHSDDGEQITISEYLLTRLEQLGVTSVFGVPGDFNMRECPLPRVDYIEDHPRIDWIGNCNELNAAYAADGYARVKEHSIGVVVTTFGVGELSAMNGIAGAFSEMVPVLHIVGVPSTVQLKNKPMLHHTLGDGRFDAYTKAAEQITVSQATLMNKTHAAAEIDRILTDCITRARPVYLTIPTDMVAEKIPAKRLQVPLSRTPPPNDPDVEKYVLDRIAELVEEASKDIVILVDACAIRHDVRQEINDLLTKTRFPVYSAPMGKTAVSEAHDRYGGIYIGSISDPSIKDKVENANLILSIGALKSDFNTGMFTYSVPTSRTIELHSTHTQIRHALFPGIGMKQLLPKLTSHLRQFHEGASQLPVPHYKLDVPKEQDDKISHAFFWPRVGQFFQKKDVVVAETGTSSFGILDVPLPEQSVFLAQILYGSIGWSIGITLGAALAARDKQLGRTILFVGDGSFQLTVQELSTMIHSKVTPIIFVLNNKGYNIERHLHGMDRKYNDIVNWKWTSLLTTLGDTDGTLSNSYTVRDKAGLDKLLNDAEFAKADKIQLVEVILDKYDTPRGLQVAADIGEKLAKQALGQV</sequence>